<dbReference type="InterPro" id="IPR014718">
    <property type="entry name" value="GH-type_carb-bd"/>
</dbReference>
<keyword evidence="2" id="KW-1185">Reference proteome</keyword>
<evidence type="ECO:0000313" key="2">
    <source>
        <dbReference type="Proteomes" id="UP000051955"/>
    </source>
</evidence>
<dbReference type="AlphaFoldDB" id="A0A0R1LU36"/>
<comment type="caution">
    <text evidence="1">The sequence shown here is derived from an EMBL/GenBank/DDBJ whole genome shotgun (WGS) entry which is preliminary data.</text>
</comment>
<dbReference type="OrthoDB" id="9795355at2"/>
<dbReference type="SUPFAM" id="SSF74650">
    <property type="entry name" value="Galactose mutarotase-like"/>
    <property type="match status" value="1"/>
</dbReference>
<dbReference type="InterPro" id="IPR011013">
    <property type="entry name" value="Gal_mutarotase_sf_dom"/>
</dbReference>
<dbReference type="Gene3D" id="2.70.98.10">
    <property type="match status" value="1"/>
</dbReference>
<dbReference type="STRING" id="1423715.FD25_GL000145"/>
<dbReference type="Pfam" id="PF01263">
    <property type="entry name" value="Aldose_epim"/>
    <property type="match status" value="1"/>
</dbReference>
<organism evidence="1 2">
    <name type="scientific">Levilactobacillus acidifarinae DSM 19394 = JCM 15949</name>
    <dbReference type="NCBI Taxonomy" id="1423715"/>
    <lineage>
        <taxon>Bacteria</taxon>
        <taxon>Bacillati</taxon>
        <taxon>Bacillota</taxon>
        <taxon>Bacilli</taxon>
        <taxon>Lactobacillales</taxon>
        <taxon>Lactobacillaceae</taxon>
        <taxon>Levilactobacillus</taxon>
    </lineage>
</organism>
<dbReference type="RefSeq" id="WP_057802114.1">
    <property type="nucleotide sequence ID" value="NZ_AZDV01000006.1"/>
</dbReference>
<gene>
    <name evidence="1" type="ORF">FD25_GL000145</name>
</gene>
<dbReference type="Proteomes" id="UP000051955">
    <property type="component" value="Unassembled WGS sequence"/>
</dbReference>
<accession>A0A0R1LU36</accession>
<reference evidence="1 2" key="1">
    <citation type="journal article" date="2015" name="Genome Announc.">
        <title>Expanding the biotechnology potential of lactobacilli through comparative genomics of 213 strains and associated genera.</title>
        <authorList>
            <person name="Sun Z."/>
            <person name="Harris H.M."/>
            <person name="McCann A."/>
            <person name="Guo C."/>
            <person name="Argimon S."/>
            <person name="Zhang W."/>
            <person name="Yang X."/>
            <person name="Jeffery I.B."/>
            <person name="Cooney J.C."/>
            <person name="Kagawa T.F."/>
            <person name="Liu W."/>
            <person name="Song Y."/>
            <person name="Salvetti E."/>
            <person name="Wrobel A."/>
            <person name="Rasinkangas P."/>
            <person name="Parkhill J."/>
            <person name="Rea M.C."/>
            <person name="O'Sullivan O."/>
            <person name="Ritari J."/>
            <person name="Douillard F.P."/>
            <person name="Paul Ross R."/>
            <person name="Yang R."/>
            <person name="Briner A.E."/>
            <person name="Felis G.E."/>
            <person name="de Vos W.M."/>
            <person name="Barrangou R."/>
            <person name="Klaenhammer T.R."/>
            <person name="Caufield P.W."/>
            <person name="Cui Y."/>
            <person name="Zhang H."/>
            <person name="O'Toole P.W."/>
        </authorList>
    </citation>
    <scope>NUCLEOTIDE SEQUENCE [LARGE SCALE GENOMIC DNA]</scope>
    <source>
        <strain evidence="1 2">DSM 19394</strain>
    </source>
</reference>
<evidence type="ECO:0000313" key="1">
    <source>
        <dbReference type="EMBL" id="KRK95730.1"/>
    </source>
</evidence>
<dbReference type="GO" id="GO:0030246">
    <property type="term" value="F:carbohydrate binding"/>
    <property type="evidence" value="ECO:0007669"/>
    <property type="project" value="InterPro"/>
</dbReference>
<name>A0A0R1LU36_9LACO</name>
<dbReference type="InterPro" id="IPR008183">
    <property type="entry name" value="Aldose_1/G6P_1-epimerase"/>
</dbReference>
<dbReference type="PATRIC" id="fig|1423715.3.peg.148"/>
<sequence length="292" mass="32944">MITIQNDKFQAIINEVGAELTHLVDLKTQRDLIWNNDLWQKHAPVLFPAIGRSNDDAYLIDGQKHEMPQHGFVSGLRFDVKDQAVDHVTLSTKGNAETQQYYPFKYELDITFTVVADGLHLSFTVDNQDTQDLSYSLGSHPAFNVPFEDGETFDDYELVLDPKPTKLEQFEIVKTPNPYRSGKKLEVAQTDGVIALNYKMFDAGLIILDDSALKSITLRSKKNAHTIKLDLTDFDYVTLWTKEGANAPFLCLEPFNGLPDVSGDLRELATKEANHHLAAGQQETMQYTIHVN</sequence>
<dbReference type="InterPro" id="IPR037481">
    <property type="entry name" value="LacX"/>
</dbReference>
<protein>
    <submittedName>
        <fullName evidence="1">Galactose mutarotase-like protein</fullName>
    </submittedName>
</protein>
<dbReference type="CDD" id="cd09024">
    <property type="entry name" value="Aldose_epim_lacX"/>
    <property type="match status" value="1"/>
</dbReference>
<dbReference type="EMBL" id="AZDV01000006">
    <property type="protein sequence ID" value="KRK95730.1"/>
    <property type="molecule type" value="Genomic_DNA"/>
</dbReference>
<proteinExistence type="predicted"/>
<dbReference type="GO" id="GO:0005975">
    <property type="term" value="P:carbohydrate metabolic process"/>
    <property type="evidence" value="ECO:0007669"/>
    <property type="project" value="InterPro"/>
</dbReference>
<dbReference type="GO" id="GO:0016853">
    <property type="term" value="F:isomerase activity"/>
    <property type="evidence" value="ECO:0007669"/>
    <property type="project" value="InterPro"/>
</dbReference>